<keyword evidence="3" id="KW-0732">Signal</keyword>
<sequence>MRTLVVLALVGVTCAQLQSGAEEKYPPVPYKYTYSAISQEGAHSAEETGHGDGRVQGLYSMQLADGRVRTVTYVADEYGFRPSISTNELGTESRSPADAILESSAITAEEAAAKYGPQFET</sequence>
<keyword evidence="5" id="KW-1185">Reference proteome</keyword>
<dbReference type="InParanoid" id="A0A1V9XA28"/>
<gene>
    <name evidence="4" type="ORF">BIW11_11662</name>
</gene>
<dbReference type="EMBL" id="MNPL01017709">
    <property type="protein sequence ID" value="OQR70389.1"/>
    <property type="molecule type" value="Genomic_DNA"/>
</dbReference>
<dbReference type="PROSITE" id="PS51155">
    <property type="entry name" value="CHIT_BIND_RR_2"/>
    <property type="match status" value="1"/>
</dbReference>
<name>A0A1V9XA28_9ACAR</name>
<dbReference type="InterPro" id="IPR031311">
    <property type="entry name" value="CHIT_BIND_RR_consensus"/>
</dbReference>
<feature type="chain" id="PRO_5013116897" evidence="3">
    <location>
        <begin position="16"/>
        <end position="121"/>
    </location>
</feature>
<dbReference type="Proteomes" id="UP000192247">
    <property type="component" value="Unassembled WGS sequence"/>
</dbReference>
<evidence type="ECO:0000256" key="1">
    <source>
        <dbReference type="ARBA" id="ARBA00022460"/>
    </source>
</evidence>
<protein>
    <submittedName>
        <fullName evidence="4">Cuticle protein 10.9-like</fullName>
    </submittedName>
</protein>
<reference evidence="4 5" key="1">
    <citation type="journal article" date="2017" name="Gigascience">
        <title>Draft genome of the honey bee ectoparasitic mite, Tropilaelaps mercedesae, is shaped by the parasitic life history.</title>
        <authorList>
            <person name="Dong X."/>
            <person name="Armstrong S.D."/>
            <person name="Xia D."/>
            <person name="Makepeace B.L."/>
            <person name="Darby A.C."/>
            <person name="Kadowaki T."/>
        </authorList>
    </citation>
    <scope>NUCLEOTIDE SEQUENCE [LARGE SCALE GENOMIC DNA]</scope>
    <source>
        <strain evidence="4">Wuxi-XJTLU</strain>
    </source>
</reference>
<evidence type="ECO:0000256" key="2">
    <source>
        <dbReference type="PROSITE-ProRule" id="PRU00497"/>
    </source>
</evidence>
<proteinExistence type="predicted"/>
<dbReference type="FunCoup" id="A0A1V9XA28">
    <property type="interactions" value="66"/>
</dbReference>
<dbReference type="AlphaFoldDB" id="A0A1V9XA28"/>
<dbReference type="GO" id="GO:0062129">
    <property type="term" value="C:chitin-based extracellular matrix"/>
    <property type="evidence" value="ECO:0007669"/>
    <property type="project" value="TreeGrafter"/>
</dbReference>
<dbReference type="GO" id="GO:0008010">
    <property type="term" value="F:structural constituent of chitin-based larval cuticle"/>
    <property type="evidence" value="ECO:0007669"/>
    <property type="project" value="TreeGrafter"/>
</dbReference>
<dbReference type="PANTHER" id="PTHR10380">
    <property type="entry name" value="CUTICLE PROTEIN"/>
    <property type="match status" value="1"/>
</dbReference>
<dbReference type="InterPro" id="IPR000618">
    <property type="entry name" value="Insect_cuticle"/>
</dbReference>
<dbReference type="STRING" id="418985.A0A1V9XA28"/>
<feature type="signal peptide" evidence="3">
    <location>
        <begin position="1"/>
        <end position="15"/>
    </location>
</feature>
<dbReference type="Pfam" id="PF00379">
    <property type="entry name" value="Chitin_bind_4"/>
    <property type="match status" value="1"/>
</dbReference>
<dbReference type="OrthoDB" id="6381807at2759"/>
<evidence type="ECO:0000256" key="3">
    <source>
        <dbReference type="SAM" id="SignalP"/>
    </source>
</evidence>
<keyword evidence="1 2" id="KW-0193">Cuticle</keyword>
<evidence type="ECO:0000313" key="4">
    <source>
        <dbReference type="EMBL" id="OQR70389.1"/>
    </source>
</evidence>
<evidence type="ECO:0000313" key="5">
    <source>
        <dbReference type="Proteomes" id="UP000192247"/>
    </source>
</evidence>
<accession>A0A1V9XA28</accession>
<dbReference type="PROSITE" id="PS00233">
    <property type="entry name" value="CHIT_BIND_RR_1"/>
    <property type="match status" value="1"/>
</dbReference>
<comment type="caution">
    <text evidence="4">The sequence shown here is derived from an EMBL/GenBank/DDBJ whole genome shotgun (WGS) entry which is preliminary data.</text>
</comment>
<dbReference type="InterPro" id="IPR050468">
    <property type="entry name" value="Cuticle_Struct_Prot"/>
</dbReference>
<organism evidence="4 5">
    <name type="scientific">Tropilaelaps mercedesae</name>
    <dbReference type="NCBI Taxonomy" id="418985"/>
    <lineage>
        <taxon>Eukaryota</taxon>
        <taxon>Metazoa</taxon>
        <taxon>Ecdysozoa</taxon>
        <taxon>Arthropoda</taxon>
        <taxon>Chelicerata</taxon>
        <taxon>Arachnida</taxon>
        <taxon>Acari</taxon>
        <taxon>Parasitiformes</taxon>
        <taxon>Mesostigmata</taxon>
        <taxon>Gamasina</taxon>
        <taxon>Dermanyssoidea</taxon>
        <taxon>Laelapidae</taxon>
        <taxon>Tropilaelaps</taxon>
    </lineage>
</organism>